<dbReference type="GO" id="GO:0006629">
    <property type="term" value="P:lipid metabolic process"/>
    <property type="evidence" value="ECO:0007669"/>
    <property type="project" value="InterPro"/>
</dbReference>
<dbReference type="PROSITE" id="PS51704">
    <property type="entry name" value="GP_PDE"/>
    <property type="match status" value="1"/>
</dbReference>
<sequence>MKRRYWAMLVIVAMLSAIVLFNAGWRVPPRDGHSVQIIAHRGVHQTYPRDNLENDTCTAERIYPPTHGLLENTLPSMQAAFASGADIVELDVHPTTDGQFAVMHDWTVDCRTEGSGETRRHSMAELRALDIGHGYTADSGRTYPFRGAGIGLMPELREVLAAMQNRKFLVNFKSREEREGDMLAALVSAHPEWREAIWGAYGGDQPTNRAAVLIEDLNVWSRRGLIDCLTQYVALGWTGIVPDACRDTHVMIPINIAPWLWGWPNLLQQRLADAGSAIILVGAYGAGDPGTAGIDDLETLARVPRDFHGYLWTNRVEIIGPAWKGVETPQIPPVP</sequence>
<dbReference type="SUPFAM" id="SSF51695">
    <property type="entry name" value="PLC-like phosphodiesterases"/>
    <property type="match status" value="1"/>
</dbReference>
<proteinExistence type="predicted"/>
<dbReference type="Proteomes" id="UP000194474">
    <property type="component" value="Unassembled WGS sequence"/>
</dbReference>
<name>A0A1Y6EW20_9HYPH</name>
<evidence type="ECO:0000313" key="3">
    <source>
        <dbReference type="Proteomes" id="UP000194474"/>
    </source>
</evidence>
<accession>A0A1Y6EW20</accession>
<protein>
    <submittedName>
        <fullName evidence="2">Glycerophosphoryl diester phosphodiesterase</fullName>
    </submittedName>
</protein>
<dbReference type="Pfam" id="PF03009">
    <property type="entry name" value="GDPD"/>
    <property type="match status" value="1"/>
</dbReference>
<reference evidence="3" key="1">
    <citation type="submission" date="2017-04" db="EMBL/GenBank/DDBJ databases">
        <authorList>
            <person name="Varghese N."/>
            <person name="Submissions S."/>
        </authorList>
    </citation>
    <scope>NUCLEOTIDE SEQUENCE [LARGE SCALE GENOMIC DNA]</scope>
</reference>
<dbReference type="OrthoDB" id="9795622at2"/>
<dbReference type="PANTHER" id="PTHR43805">
    <property type="entry name" value="GLYCEROPHOSPHORYL DIESTER PHOSPHODIESTERASE"/>
    <property type="match status" value="1"/>
</dbReference>
<keyword evidence="3" id="KW-1185">Reference proteome</keyword>
<dbReference type="PANTHER" id="PTHR43805:SF1">
    <property type="entry name" value="GP-PDE DOMAIN-CONTAINING PROTEIN"/>
    <property type="match status" value="1"/>
</dbReference>
<dbReference type="InterPro" id="IPR017946">
    <property type="entry name" value="PLC-like_Pdiesterase_TIM-brl"/>
</dbReference>
<evidence type="ECO:0000313" key="2">
    <source>
        <dbReference type="EMBL" id="SMQ66409.1"/>
    </source>
</evidence>
<dbReference type="AlphaFoldDB" id="A0A1Y6EW20"/>
<feature type="domain" description="GP-PDE" evidence="1">
    <location>
        <begin position="35"/>
        <end position="323"/>
    </location>
</feature>
<dbReference type="EMBL" id="FXWK01000001">
    <property type="protein sequence ID" value="SMQ66409.1"/>
    <property type="molecule type" value="Genomic_DNA"/>
</dbReference>
<dbReference type="GO" id="GO:0008081">
    <property type="term" value="F:phosphoric diester hydrolase activity"/>
    <property type="evidence" value="ECO:0007669"/>
    <property type="project" value="InterPro"/>
</dbReference>
<organism evidence="2 3">
    <name type="scientific">Devosia lucknowensis</name>
    <dbReference type="NCBI Taxonomy" id="1096929"/>
    <lineage>
        <taxon>Bacteria</taxon>
        <taxon>Pseudomonadati</taxon>
        <taxon>Pseudomonadota</taxon>
        <taxon>Alphaproteobacteria</taxon>
        <taxon>Hyphomicrobiales</taxon>
        <taxon>Devosiaceae</taxon>
        <taxon>Devosia</taxon>
    </lineage>
</organism>
<dbReference type="InterPro" id="IPR030395">
    <property type="entry name" value="GP_PDE_dom"/>
</dbReference>
<dbReference type="Gene3D" id="3.20.20.190">
    <property type="entry name" value="Phosphatidylinositol (PI) phosphodiesterase"/>
    <property type="match status" value="1"/>
</dbReference>
<evidence type="ECO:0000259" key="1">
    <source>
        <dbReference type="PROSITE" id="PS51704"/>
    </source>
</evidence>
<gene>
    <name evidence="2" type="ORF">SAMN06295905_1473</name>
</gene>
<dbReference type="RefSeq" id="WP_086469791.1">
    <property type="nucleotide sequence ID" value="NZ_FXWK01000001.1"/>
</dbReference>